<evidence type="ECO:0000256" key="3">
    <source>
        <dbReference type="ARBA" id="ARBA00023002"/>
    </source>
</evidence>
<evidence type="ECO:0000259" key="5">
    <source>
        <dbReference type="Pfam" id="PF00465"/>
    </source>
</evidence>
<dbReference type="InterPro" id="IPR056798">
    <property type="entry name" value="ADH_Fe_C"/>
</dbReference>
<dbReference type="AlphaFoldDB" id="A0A1M7RYF6"/>
<organism evidence="7 8">
    <name type="scientific">Desulfovibrio litoralis DSM 11393</name>
    <dbReference type="NCBI Taxonomy" id="1121455"/>
    <lineage>
        <taxon>Bacteria</taxon>
        <taxon>Pseudomonadati</taxon>
        <taxon>Thermodesulfobacteriota</taxon>
        <taxon>Desulfovibrionia</taxon>
        <taxon>Desulfovibrionales</taxon>
        <taxon>Desulfovibrionaceae</taxon>
        <taxon>Desulfovibrio</taxon>
    </lineage>
</organism>
<name>A0A1M7RYF6_9BACT</name>
<dbReference type="CDD" id="cd08551">
    <property type="entry name" value="Fe-ADH"/>
    <property type="match status" value="1"/>
</dbReference>
<evidence type="ECO:0000256" key="4">
    <source>
        <dbReference type="ARBA" id="ARBA00023027"/>
    </source>
</evidence>
<comment type="cofactor">
    <cofactor evidence="1">
        <name>Fe cation</name>
        <dbReference type="ChEBI" id="CHEBI:24875"/>
    </cofactor>
</comment>
<dbReference type="PANTHER" id="PTHR11496:SF102">
    <property type="entry name" value="ALCOHOL DEHYDROGENASE 4"/>
    <property type="match status" value="1"/>
</dbReference>
<sequence length="385" mass="40937">MNKINTFQTTTRTIMGPGAIKNIVAEAKRLGGTKAMIITDPGLVKTGIVNELESLLNKGNIGFSRFDSVEADPSYETAITAAEQVKKDGADIIIGIGGGSAQDIAKVSSILVTNKGPISEYFGIDLVPNPGMKLILIPTTAGTGSEVTPIAILSDHKEKLKKGIVSMHLFPSTALLDPLLTVGLPPHVTAATGMDALIHAIEAFTSKNATDMTDMLAIQAIKLINKNIRTAYANGENLEAREGMLEGSMLAGMAFANAGVTAVHAFAYPIGAEFHIPHGVANSIMLVPVMEFNMLGNLEKFARLAEILGEKTQGLSLRDSALRAVETLRTLTIDLNVPNKLSSFGVKASDIPELAKGVMKVTRLLANNPRVLRVEDAEAIYKRVL</sequence>
<feature type="domain" description="Alcohol dehydrogenase iron-type/glycerol dehydrogenase GldA" evidence="5">
    <location>
        <begin position="11"/>
        <end position="178"/>
    </location>
</feature>
<dbReference type="Pfam" id="PF00465">
    <property type="entry name" value="Fe-ADH"/>
    <property type="match status" value="1"/>
</dbReference>
<keyword evidence="3" id="KW-0560">Oxidoreductase</keyword>
<dbReference type="InterPro" id="IPR039697">
    <property type="entry name" value="Alcohol_dehydrogenase_Fe"/>
</dbReference>
<dbReference type="Pfam" id="PF25137">
    <property type="entry name" value="ADH_Fe_C"/>
    <property type="match status" value="1"/>
</dbReference>
<dbReference type="Gene3D" id="3.40.50.1970">
    <property type="match status" value="1"/>
</dbReference>
<feature type="domain" description="Fe-containing alcohol dehydrogenase-like C-terminal" evidence="6">
    <location>
        <begin position="189"/>
        <end position="384"/>
    </location>
</feature>
<dbReference type="OrthoDB" id="9778433at2"/>
<reference evidence="7 8" key="1">
    <citation type="submission" date="2016-12" db="EMBL/GenBank/DDBJ databases">
        <authorList>
            <person name="Song W.-J."/>
            <person name="Kurnit D.M."/>
        </authorList>
    </citation>
    <scope>NUCLEOTIDE SEQUENCE [LARGE SCALE GENOMIC DNA]</scope>
    <source>
        <strain evidence="7 8">DSM 11393</strain>
    </source>
</reference>
<evidence type="ECO:0000256" key="1">
    <source>
        <dbReference type="ARBA" id="ARBA00001962"/>
    </source>
</evidence>
<dbReference type="SUPFAM" id="SSF56796">
    <property type="entry name" value="Dehydroquinate synthase-like"/>
    <property type="match status" value="1"/>
</dbReference>
<evidence type="ECO:0000313" key="7">
    <source>
        <dbReference type="EMBL" id="SHN51369.1"/>
    </source>
</evidence>
<dbReference type="RefSeq" id="WP_072695850.1">
    <property type="nucleotide sequence ID" value="NZ_FRDI01000002.1"/>
</dbReference>
<evidence type="ECO:0000313" key="8">
    <source>
        <dbReference type="Proteomes" id="UP000186469"/>
    </source>
</evidence>
<dbReference type="GO" id="GO:0046872">
    <property type="term" value="F:metal ion binding"/>
    <property type="evidence" value="ECO:0007669"/>
    <property type="project" value="InterPro"/>
</dbReference>
<gene>
    <name evidence="7" type="ORF">SAMN02745728_00343</name>
</gene>
<keyword evidence="8" id="KW-1185">Reference proteome</keyword>
<dbReference type="PANTHER" id="PTHR11496">
    <property type="entry name" value="ALCOHOL DEHYDROGENASE"/>
    <property type="match status" value="1"/>
</dbReference>
<dbReference type="Gene3D" id="1.20.1090.10">
    <property type="entry name" value="Dehydroquinate synthase-like - alpha domain"/>
    <property type="match status" value="1"/>
</dbReference>
<dbReference type="GO" id="GO:0004022">
    <property type="term" value="F:alcohol dehydrogenase (NAD+) activity"/>
    <property type="evidence" value="ECO:0007669"/>
    <property type="project" value="TreeGrafter"/>
</dbReference>
<proteinExistence type="inferred from homology"/>
<dbReference type="STRING" id="1121455.SAMN02745728_00343"/>
<keyword evidence="4" id="KW-0520">NAD</keyword>
<accession>A0A1M7RYF6</accession>
<dbReference type="InterPro" id="IPR001670">
    <property type="entry name" value="ADH_Fe/GldA"/>
</dbReference>
<protein>
    <submittedName>
        <fullName evidence="7">Iron-containing alcohol dehydrogenase</fullName>
    </submittedName>
</protein>
<dbReference type="PROSITE" id="PS00913">
    <property type="entry name" value="ADH_IRON_1"/>
    <property type="match status" value="1"/>
</dbReference>
<dbReference type="FunFam" id="1.20.1090.10:FF:000001">
    <property type="entry name" value="Aldehyde-alcohol dehydrogenase"/>
    <property type="match status" value="1"/>
</dbReference>
<evidence type="ECO:0000256" key="2">
    <source>
        <dbReference type="ARBA" id="ARBA00007358"/>
    </source>
</evidence>
<comment type="similarity">
    <text evidence="2">Belongs to the iron-containing alcohol dehydrogenase family.</text>
</comment>
<dbReference type="EMBL" id="FRDI01000002">
    <property type="protein sequence ID" value="SHN51369.1"/>
    <property type="molecule type" value="Genomic_DNA"/>
</dbReference>
<dbReference type="Proteomes" id="UP000186469">
    <property type="component" value="Unassembled WGS sequence"/>
</dbReference>
<dbReference type="FunFam" id="3.40.50.1970:FF:000003">
    <property type="entry name" value="Alcohol dehydrogenase, iron-containing"/>
    <property type="match status" value="1"/>
</dbReference>
<dbReference type="InterPro" id="IPR018211">
    <property type="entry name" value="ADH_Fe_CS"/>
</dbReference>
<evidence type="ECO:0000259" key="6">
    <source>
        <dbReference type="Pfam" id="PF25137"/>
    </source>
</evidence>